<accession>A0A1J4KSZ5</accession>
<dbReference type="GeneID" id="94832953"/>
<comment type="caution">
    <text evidence="3">The sequence shown here is derived from an EMBL/GenBank/DDBJ whole genome shotgun (WGS) entry which is preliminary data.</text>
</comment>
<dbReference type="Gene3D" id="3.30.70.1230">
    <property type="entry name" value="Nucleotide cyclase"/>
    <property type="match status" value="1"/>
</dbReference>
<feature type="transmembrane region" description="Helical" evidence="1">
    <location>
        <begin position="271"/>
        <end position="295"/>
    </location>
</feature>
<feature type="transmembrane region" description="Helical" evidence="1">
    <location>
        <begin position="792"/>
        <end position="814"/>
    </location>
</feature>
<feature type="transmembrane region" description="Helical" evidence="1">
    <location>
        <begin position="46"/>
        <end position="68"/>
    </location>
</feature>
<feature type="transmembrane region" description="Helical" evidence="1">
    <location>
        <begin position="105"/>
        <end position="126"/>
    </location>
</feature>
<reference evidence="3" key="1">
    <citation type="submission" date="2016-10" db="EMBL/GenBank/DDBJ databases">
        <authorList>
            <person name="Benchimol M."/>
            <person name="Almeida L.G."/>
            <person name="Vasconcelos A.T."/>
            <person name="Perreira-Neves A."/>
            <person name="Rosa I.A."/>
            <person name="Tasca T."/>
            <person name="Bogo M.R."/>
            <person name="de Souza W."/>
        </authorList>
    </citation>
    <scope>NUCLEOTIDE SEQUENCE [LARGE SCALE GENOMIC DNA]</scope>
    <source>
        <strain evidence="3">K</strain>
    </source>
</reference>
<keyword evidence="4" id="KW-1185">Reference proteome</keyword>
<dbReference type="Proteomes" id="UP000179807">
    <property type="component" value="Unassembled WGS sequence"/>
</dbReference>
<dbReference type="RefSeq" id="XP_068367553.1">
    <property type="nucleotide sequence ID" value="XM_068498249.1"/>
</dbReference>
<evidence type="ECO:0000259" key="2">
    <source>
        <dbReference type="Pfam" id="PF00211"/>
    </source>
</evidence>
<evidence type="ECO:0000313" key="3">
    <source>
        <dbReference type="EMBL" id="OHT14417.1"/>
    </source>
</evidence>
<feature type="transmembrane region" description="Helical" evidence="1">
    <location>
        <begin position="301"/>
        <end position="320"/>
    </location>
</feature>
<feature type="transmembrane region" description="Helical" evidence="1">
    <location>
        <begin position="1075"/>
        <end position="1097"/>
    </location>
</feature>
<protein>
    <recommendedName>
        <fullName evidence="2">Guanylate cyclase domain-containing protein</fullName>
    </recommendedName>
</protein>
<dbReference type="SUPFAM" id="SSF55073">
    <property type="entry name" value="Nucleotide cyclase"/>
    <property type="match status" value="1"/>
</dbReference>
<feature type="transmembrane region" description="Helical" evidence="1">
    <location>
        <begin position="580"/>
        <end position="600"/>
    </location>
</feature>
<keyword evidence="1" id="KW-0472">Membrane</keyword>
<sequence>MIPSDDLEHQQNSDWILVSPQKHPSLVQRIASFIIFLQKSRAINNFFYSFSTTILLIQHFVSSLYIMAYPGDKSPTSFDYLLEICSCIVRLIPVDSTKATKECTIILLFSLTIVSLIFIFSIFFTVKHHIIFYSTITHILINISLCYLTIFMPISLNLFLDSIFCFLDEPYPLYLIISLLNFVFIFAGFLINRFVHNQLLSFNPIFGATWISVPLTYVSLNYVISFAATEVVVHSIDNNFIAHSCLVIRLILYLLSSAISSNILPFILFSYQILVFFFNAMGAVTTFLTLFSLLIKNSDTTIVVVLTLSLPVAVTSFLFIKSSTDKLLVTIFSAIESNDFSAIEKMNHYKLSVALCISYHLIGTDYSIFDAAVRSHPDSFLITFVIGKLTAIDANNPSMIKTILTEMKRRASNSIINWTSVSMFQLAFFDMTHDTHSQSIRMINICNSIVDDFLSALHLFWTEVLLGRTERLASLAQEANSKYNQAISTFSQLMPKYGRETGMIECFDRFLSFVPIRLRKEPFTKLHTLNDILFENSYRIFTQVKKLEVKLENNVKTVFSPAASMLQDIARNRLSILHHLTSFLPFYFMTILLIIYGVILFDPLTQNNETWQVYQKLLQILYDFSSCLFALTILPPYTSDFPPPAKLHDFINLKNWVFPSNLTDPINDIQYLLDDARSNIAELIDLLDTLPLSNEVRECFDQKNKFYLYTTFETKEEELSVFALLSEYIIQFGSQTVINNPNIFQVFSSNFTDILQTNYKIVTNCLINIINKTLEIEPPIIINRFEKTERSFYIVIPVAAVAMLISLAICHILMNQIQSELFLPFLTLPKTVVSELLEKVGDKLALPASILESLEQEQRFYIRQLSYPSPPSSYLTKIGITVRYIIYIFIYFLIYVLLMISVIHVKGIFIRDSADSLAQSKTLMFMPHVLYLYSSHFVNYENLHFFPIDKNMELQRESLLTVTDYFHLNYVYQLSNISNIPPIYESSLYYDDILCHPDNMNKLCFSLSNSLMYLITNILDVVAVEFIDNGSYFEREKIDEVVRNIFFTLSFTQRNVIDPFFDSVESFFDVVKIDLFNIFIMNLLILLLLMIISQTFINYLVFSPQFSTAVLSSVPLHVLNTNEKALEVMAPKKVKNEIGYQILNRSKTLESISDIIILVNNSEEIVYSTPNTASKLQIEINEGITDKFSTFLQNLSKKMIKLEIPPTHDQTMPITFSLADQTKCLFLCTLIPMDNFSYDGHDISFACVLQDVTYRDTLIRRMNQEANQLRLLMSQIVPTPVAMSMLEDGQFNMFLLNKSCIGSFYLSGVHNLQVDQISKIHTIIRKLLNSDSDLTFLGRSCQHFRVISGLFSTMITIPEMANKIVKFSLKLLKKIKSFQQKNNKVLDLYCCIHMGSQYLADVIKDPLPVFDLYGTQMNVSELIMLKFPPNHVLVTNTMFEVLSDDNYDITYFSYVSRPNGSKYKVYSVEYPVNIS</sequence>
<feature type="transmembrane region" description="Helical" evidence="1">
    <location>
        <begin position="240"/>
        <end position="259"/>
    </location>
</feature>
<dbReference type="Pfam" id="PF00211">
    <property type="entry name" value="Guanylate_cyc"/>
    <property type="match status" value="1"/>
</dbReference>
<dbReference type="GO" id="GO:0009190">
    <property type="term" value="P:cyclic nucleotide biosynthetic process"/>
    <property type="evidence" value="ECO:0007669"/>
    <property type="project" value="InterPro"/>
</dbReference>
<feature type="transmembrane region" description="Helical" evidence="1">
    <location>
        <begin position="884"/>
        <end position="903"/>
    </location>
</feature>
<dbReference type="EMBL" id="MLAK01000374">
    <property type="protein sequence ID" value="OHT14417.1"/>
    <property type="molecule type" value="Genomic_DNA"/>
</dbReference>
<organism evidence="3 4">
    <name type="scientific">Tritrichomonas foetus</name>
    <dbReference type="NCBI Taxonomy" id="1144522"/>
    <lineage>
        <taxon>Eukaryota</taxon>
        <taxon>Metamonada</taxon>
        <taxon>Parabasalia</taxon>
        <taxon>Tritrichomonadida</taxon>
        <taxon>Tritrichomonadidae</taxon>
        <taxon>Tritrichomonas</taxon>
    </lineage>
</organism>
<feature type="transmembrane region" description="Helical" evidence="1">
    <location>
        <begin position="171"/>
        <end position="192"/>
    </location>
</feature>
<name>A0A1J4KSZ5_9EUKA</name>
<feature type="transmembrane region" description="Helical" evidence="1">
    <location>
        <begin position="138"/>
        <end position="159"/>
    </location>
</feature>
<dbReference type="VEuPathDB" id="TrichDB:TRFO_15195"/>
<keyword evidence="1" id="KW-0812">Transmembrane</keyword>
<feature type="domain" description="Guanylate cyclase" evidence="2">
    <location>
        <begin position="1315"/>
        <end position="1454"/>
    </location>
</feature>
<proteinExistence type="predicted"/>
<evidence type="ECO:0000256" key="1">
    <source>
        <dbReference type="SAM" id="Phobius"/>
    </source>
</evidence>
<keyword evidence="1" id="KW-1133">Transmembrane helix</keyword>
<gene>
    <name evidence="3" type="ORF">TRFO_15195</name>
</gene>
<dbReference type="InterPro" id="IPR029787">
    <property type="entry name" value="Nucleotide_cyclase"/>
</dbReference>
<evidence type="ECO:0000313" key="4">
    <source>
        <dbReference type="Proteomes" id="UP000179807"/>
    </source>
</evidence>
<dbReference type="InterPro" id="IPR001054">
    <property type="entry name" value="A/G_cyclase"/>
</dbReference>
<dbReference type="GO" id="GO:0035556">
    <property type="term" value="P:intracellular signal transduction"/>
    <property type="evidence" value="ECO:0007669"/>
    <property type="project" value="InterPro"/>
</dbReference>